<reference evidence="1" key="1">
    <citation type="journal article" date="2017" name="Nature">
        <title>The sunflower genome provides insights into oil metabolism, flowering and Asterid evolution.</title>
        <authorList>
            <person name="Badouin H."/>
            <person name="Gouzy J."/>
            <person name="Grassa C.J."/>
            <person name="Murat F."/>
            <person name="Staton S.E."/>
            <person name="Cottret L."/>
            <person name="Lelandais-Briere C."/>
            <person name="Owens G.L."/>
            <person name="Carrere S."/>
            <person name="Mayjonade B."/>
            <person name="Legrand L."/>
            <person name="Gill N."/>
            <person name="Kane N.C."/>
            <person name="Bowers J.E."/>
            <person name="Hubner S."/>
            <person name="Bellec A."/>
            <person name="Berard A."/>
            <person name="Berges H."/>
            <person name="Blanchet N."/>
            <person name="Boniface M.C."/>
            <person name="Brunel D."/>
            <person name="Catrice O."/>
            <person name="Chaidir N."/>
            <person name="Claudel C."/>
            <person name="Donnadieu C."/>
            <person name="Faraut T."/>
            <person name="Fievet G."/>
            <person name="Helmstetter N."/>
            <person name="King M."/>
            <person name="Knapp S.J."/>
            <person name="Lai Z."/>
            <person name="Le Paslier M.C."/>
            <person name="Lippi Y."/>
            <person name="Lorenzon L."/>
            <person name="Mandel J.R."/>
            <person name="Marage G."/>
            <person name="Marchand G."/>
            <person name="Marquand E."/>
            <person name="Bret-Mestries E."/>
            <person name="Morien E."/>
            <person name="Nambeesan S."/>
            <person name="Nguyen T."/>
            <person name="Pegot-Espagnet P."/>
            <person name="Pouilly N."/>
            <person name="Raftis F."/>
            <person name="Sallet E."/>
            <person name="Schiex T."/>
            <person name="Thomas J."/>
            <person name="Vandecasteele C."/>
            <person name="Vares D."/>
            <person name="Vear F."/>
            <person name="Vautrin S."/>
            <person name="Crespi M."/>
            <person name="Mangin B."/>
            <person name="Burke J.M."/>
            <person name="Salse J."/>
            <person name="Munos S."/>
            <person name="Vincourt P."/>
            <person name="Rieseberg L.H."/>
            <person name="Langlade N.B."/>
        </authorList>
    </citation>
    <scope>NUCLEOTIDE SEQUENCE</scope>
    <source>
        <tissue evidence="1">Leaves</tissue>
    </source>
</reference>
<accession>A0A9K3NGK8</accession>
<dbReference type="EMBL" id="MNCJ02000322">
    <property type="protein sequence ID" value="KAF5799521.1"/>
    <property type="molecule type" value="Genomic_DNA"/>
</dbReference>
<keyword evidence="2" id="KW-1185">Reference proteome</keyword>
<comment type="caution">
    <text evidence="1">The sequence shown here is derived from an EMBL/GenBank/DDBJ whole genome shotgun (WGS) entry which is preliminary data.</text>
</comment>
<dbReference type="AlphaFoldDB" id="A0A9K3NGK8"/>
<dbReference type="Gramene" id="mRNA:HanXRQr2_Chr07g0305461">
    <property type="protein sequence ID" value="mRNA:HanXRQr2_Chr07g0305461"/>
    <property type="gene ID" value="HanXRQr2_Chr07g0305461"/>
</dbReference>
<sequence>MPPRFFSKTFSLYVLYQGQGRFYPYPEVQQVEVPFQPSFSGGSYRLQDHQPLLPPPVPQIQQLAVLLFQGGVKKTSRPRPLM</sequence>
<gene>
    <name evidence="1" type="ORF">HanXRQr2_Chr07g0305461</name>
</gene>
<evidence type="ECO:0000313" key="2">
    <source>
        <dbReference type="Proteomes" id="UP000215914"/>
    </source>
</evidence>
<organism evidence="1 2">
    <name type="scientific">Helianthus annuus</name>
    <name type="common">Common sunflower</name>
    <dbReference type="NCBI Taxonomy" id="4232"/>
    <lineage>
        <taxon>Eukaryota</taxon>
        <taxon>Viridiplantae</taxon>
        <taxon>Streptophyta</taxon>
        <taxon>Embryophyta</taxon>
        <taxon>Tracheophyta</taxon>
        <taxon>Spermatophyta</taxon>
        <taxon>Magnoliopsida</taxon>
        <taxon>eudicotyledons</taxon>
        <taxon>Gunneridae</taxon>
        <taxon>Pentapetalae</taxon>
        <taxon>asterids</taxon>
        <taxon>campanulids</taxon>
        <taxon>Asterales</taxon>
        <taxon>Asteraceae</taxon>
        <taxon>Asteroideae</taxon>
        <taxon>Heliantheae alliance</taxon>
        <taxon>Heliantheae</taxon>
        <taxon>Helianthus</taxon>
    </lineage>
</organism>
<name>A0A9K3NGK8_HELAN</name>
<protein>
    <submittedName>
        <fullName evidence="1">Uncharacterized protein</fullName>
    </submittedName>
</protein>
<reference evidence="1" key="2">
    <citation type="submission" date="2020-06" db="EMBL/GenBank/DDBJ databases">
        <title>Helianthus annuus Genome sequencing and assembly Release 2.</title>
        <authorList>
            <person name="Gouzy J."/>
            <person name="Langlade N."/>
            <person name="Munos S."/>
        </authorList>
    </citation>
    <scope>NUCLEOTIDE SEQUENCE</scope>
    <source>
        <tissue evidence="1">Leaves</tissue>
    </source>
</reference>
<evidence type="ECO:0000313" key="1">
    <source>
        <dbReference type="EMBL" id="KAF5799521.1"/>
    </source>
</evidence>
<dbReference type="Proteomes" id="UP000215914">
    <property type="component" value="Unassembled WGS sequence"/>
</dbReference>
<proteinExistence type="predicted"/>